<gene>
    <name evidence="1" type="ORF">CN553_31695</name>
</gene>
<dbReference type="RefSeq" id="WP_098128197.1">
    <property type="nucleotide sequence ID" value="NZ_NUAN01000368.1"/>
</dbReference>
<name>A0A9X6YJ71_BACCE</name>
<dbReference type="AlphaFoldDB" id="A0A9X6YJ71"/>
<proteinExistence type="predicted"/>
<dbReference type="Proteomes" id="UP000220691">
    <property type="component" value="Unassembled WGS sequence"/>
</dbReference>
<organism evidence="1 2">
    <name type="scientific">Bacillus cereus</name>
    <dbReference type="NCBI Taxonomy" id="1396"/>
    <lineage>
        <taxon>Bacteria</taxon>
        <taxon>Bacillati</taxon>
        <taxon>Bacillota</taxon>
        <taxon>Bacilli</taxon>
        <taxon>Bacillales</taxon>
        <taxon>Bacillaceae</taxon>
        <taxon>Bacillus</taxon>
        <taxon>Bacillus cereus group</taxon>
    </lineage>
</organism>
<protein>
    <recommendedName>
        <fullName evidence="3">Transposase</fullName>
    </recommendedName>
</protein>
<comment type="caution">
    <text evidence="1">The sequence shown here is derived from an EMBL/GenBank/DDBJ whole genome shotgun (WGS) entry which is preliminary data.</text>
</comment>
<accession>A0A9X6YJ71</accession>
<dbReference type="EMBL" id="NUAN01000368">
    <property type="protein sequence ID" value="PEN75545.1"/>
    <property type="molecule type" value="Genomic_DNA"/>
</dbReference>
<evidence type="ECO:0000313" key="1">
    <source>
        <dbReference type="EMBL" id="PEN75545.1"/>
    </source>
</evidence>
<evidence type="ECO:0008006" key="3">
    <source>
        <dbReference type="Google" id="ProtNLM"/>
    </source>
</evidence>
<evidence type="ECO:0000313" key="2">
    <source>
        <dbReference type="Proteomes" id="UP000220691"/>
    </source>
</evidence>
<sequence>MLFPAISSTEFREWAKQPEVEWTQIEIGSSERGMLTYESTARRVWSVTKKGEVLEEWLYIRKEHHGKLSYALCNASPQTSLSQLALWRCQHHFIERTFQDAKSKIG</sequence>
<reference evidence="1 2" key="1">
    <citation type="submission" date="2017-09" db="EMBL/GenBank/DDBJ databases">
        <title>Large-scale bioinformatics analysis of Bacillus genomes uncovers conserved roles of natural products in bacterial physiology.</title>
        <authorList>
            <consortium name="Agbiome Team Llc"/>
            <person name="Bleich R.M."/>
            <person name="Kirk G.J."/>
            <person name="Santa Maria K.C."/>
            <person name="Allen S.E."/>
            <person name="Farag S."/>
            <person name="Shank E.A."/>
            <person name="Bowers A."/>
        </authorList>
    </citation>
    <scope>NUCLEOTIDE SEQUENCE [LARGE SCALE GENOMIC DNA]</scope>
    <source>
        <strain evidence="1 2">AFS027647</strain>
    </source>
</reference>